<gene>
    <name evidence="1" type="ORF">HGA05_03335</name>
</gene>
<sequence length="141" mass="15828">MTEFFKEESERSPPNQIMSSTRRIAEIFGGLERDRGLSMTLLDELRAHVYFVICASSPDAVASQIKIANTINDAEIRREVIGILPYLSGTVDNAVDLWRDLLSDPLTRGDALDSLEHIEDFVSQEKLSSVEFQSLFGDYQG</sequence>
<accession>A0A846WHQ7</accession>
<proteinExistence type="predicted"/>
<dbReference type="AlphaFoldDB" id="A0A846WHQ7"/>
<reference evidence="1 2" key="1">
    <citation type="submission" date="2020-04" db="EMBL/GenBank/DDBJ databases">
        <title>MicrobeNet Type strains.</title>
        <authorList>
            <person name="Nicholson A.C."/>
        </authorList>
    </citation>
    <scope>NUCLEOTIDE SEQUENCE [LARGE SCALE GENOMIC DNA]</scope>
    <source>
        <strain evidence="1 2">ATCC BAA-14</strain>
    </source>
</reference>
<protein>
    <submittedName>
        <fullName evidence="1">Uncharacterized protein</fullName>
    </submittedName>
</protein>
<dbReference type="RefSeq" id="WP_006372128.1">
    <property type="nucleotide sequence ID" value="NZ_JAAXPC010000001.1"/>
</dbReference>
<comment type="caution">
    <text evidence="1">The sequence shown here is derived from an EMBL/GenBank/DDBJ whole genome shotgun (WGS) entry which is preliminary data.</text>
</comment>
<dbReference type="Proteomes" id="UP000563898">
    <property type="component" value="Unassembled WGS sequence"/>
</dbReference>
<evidence type="ECO:0000313" key="2">
    <source>
        <dbReference type="Proteomes" id="UP000563898"/>
    </source>
</evidence>
<dbReference type="EMBL" id="JAAXPC010000001">
    <property type="protein sequence ID" value="NKY00599.1"/>
    <property type="molecule type" value="Genomic_DNA"/>
</dbReference>
<evidence type="ECO:0000313" key="1">
    <source>
        <dbReference type="EMBL" id="NKY00599.1"/>
    </source>
</evidence>
<organism evidence="1 2">
    <name type="scientific">Gordonia polyisoprenivorans</name>
    <dbReference type="NCBI Taxonomy" id="84595"/>
    <lineage>
        <taxon>Bacteria</taxon>
        <taxon>Bacillati</taxon>
        <taxon>Actinomycetota</taxon>
        <taxon>Actinomycetes</taxon>
        <taxon>Mycobacteriales</taxon>
        <taxon>Gordoniaceae</taxon>
        <taxon>Gordonia</taxon>
    </lineage>
</organism>
<name>A0A846WHQ7_9ACTN</name>